<feature type="domain" description="Serpin" evidence="3">
    <location>
        <begin position="15"/>
        <end position="346"/>
    </location>
</feature>
<keyword evidence="5" id="KW-1185">Reference proteome</keyword>
<dbReference type="PANTHER" id="PTHR11461:SF306">
    <property type="entry name" value="SERPIN-Z1"/>
    <property type="match status" value="1"/>
</dbReference>
<evidence type="ECO:0000256" key="2">
    <source>
        <dbReference type="RuleBase" id="RU000411"/>
    </source>
</evidence>
<reference evidence="4 5" key="1">
    <citation type="submission" date="2018-04" db="EMBL/GenBank/DDBJ databases">
        <title>WGS assembly of Panicum hallii var. hallii HAL2.</title>
        <authorList>
            <person name="Lovell J."/>
            <person name="Jenkins J."/>
            <person name="Lowry D."/>
            <person name="Mamidi S."/>
            <person name="Sreedasyam A."/>
            <person name="Weng X."/>
            <person name="Barry K."/>
            <person name="Bonette J."/>
            <person name="Campitelli B."/>
            <person name="Daum C."/>
            <person name="Gordon S."/>
            <person name="Gould B."/>
            <person name="Lipzen A."/>
            <person name="MacQueen A."/>
            <person name="Palacio-Mejia J."/>
            <person name="Plott C."/>
            <person name="Shakirov E."/>
            <person name="Shu S."/>
            <person name="Yoshinaga Y."/>
            <person name="Zane M."/>
            <person name="Rokhsar D."/>
            <person name="Grimwood J."/>
            <person name="Schmutz J."/>
            <person name="Juenger T."/>
        </authorList>
    </citation>
    <scope>NUCLEOTIDE SEQUENCE [LARGE SCALE GENOMIC DNA]</scope>
    <source>
        <strain evidence="5">cv. HAL2</strain>
    </source>
</reference>
<dbReference type="GO" id="GO:0004867">
    <property type="term" value="F:serine-type endopeptidase inhibitor activity"/>
    <property type="evidence" value="ECO:0007669"/>
    <property type="project" value="InterPro"/>
</dbReference>
<dbReference type="InterPro" id="IPR036186">
    <property type="entry name" value="Serpin_sf"/>
</dbReference>
<dbReference type="Gramene" id="PUZ54623">
    <property type="protein sequence ID" value="PUZ54623"/>
    <property type="gene ID" value="GQ55_5G146700"/>
</dbReference>
<protein>
    <recommendedName>
        <fullName evidence="3">Serpin domain-containing protein</fullName>
    </recommendedName>
</protein>
<dbReference type="SUPFAM" id="SSF56574">
    <property type="entry name" value="Serpins"/>
    <property type="match status" value="1"/>
</dbReference>
<dbReference type="Gene3D" id="3.30.497.10">
    <property type="entry name" value="Antithrombin, subunit I, domain 2"/>
    <property type="match status" value="1"/>
</dbReference>
<comment type="similarity">
    <text evidence="1 2">Belongs to the serpin family.</text>
</comment>
<dbReference type="InterPro" id="IPR023795">
    <property type="entry name" value="Serpin_CS"/>
</dbReference>
<evidence type="ECO:0000259" key="3">
    <source>
        <dbReference type="SMART" id="SM00093"/>
    </source>
</evidence>
<dbReference type="InterPro" id="IPR042185">
    <property type="entry name" value="Serpin_sf_2"/>
</dbReference>
<dbReference type="PANTHER" id="PTHR11461">
    <property type="entry name" value="SERINE PROTEASE INHIBITOR, SERPIN"/>
    <property type="match status" value="1"/>
</dbReference>
<gene>
    <name evidence="4" type="ORF">GQ55_5G146700</name>
</gene>
<dbReference type="PROSITE" id="PS00284">
    <property type="entry name" value="SERPIN"/>
    <property type="match status" value="1"/>
</dbReference>
<dbReference type="InterPro" id="IPR023796">
    <property type="entry name" value="Serpin_dom"/>
</dbReference>
<evidence type="ECO:0000256" key="1">
    <source>
        <dbReference type="ARBA" id="ARBA00009500"/>
    </source>
</evidence>
<organism evidence="4 5">
    <name type="scientific">Panicum hallii var. hallii</name>
    <dbReference type="NCBI Taxonomy" id="1504633"/>
    <lineage>
        <taxon>Eukaryota</taxon>
        <taxon>Viridiplantae</taxon>
        <taxon>Streptophyta</taxon>
        <taxon>Embryophyta</taxon>
        <taxon>Tracheophyta</taxon>
        <taxon>Spermatophyta</taxon>
        <taxon>Magnoliopsida</taxon>
        <taxon>Liliopsida</taxon>
        <taxon>Poales</taxon>
        <taxon>Poaceae</taxon>
        <taxon>PACMAD clade</taxon>
        <taxon>Panicoideae</taxon>
        <taxon>Panicodae</taxon>
        <taxon>Paniceae</taxon>
        <taxon>Panicinae</taxon>
        <taxon>Panicum</taxon>
        <taxon>Panicum sect. Panicum</taxon>
    </lineage>
</organism>
<dbReference type="Gene3D" id="2.30.39.10">
    <property type="entry name" value="Alpha-1-antitrypsin, domain 1"/>
    <property type="match status" value="1"/>
</dbReference>
<sequence>MEHAEAARDEAAFSVPALRHIASRPGSRANLAVSPLSFHMALVLLGAGARGATLDQIVAFLGPAGGRAHAALASHVGLRMLAADGGGGGPTVRFANGVWVDAALRLTDAYAREVTGHYHAEVRPVPFQSEPCAFNARFTQHGAFYLPTGSHVRVPFMSSTRDQHIARRPGYKVLKLPYATAPGAGGQHRTFSMYIYLPDDCCGLPSLLQNLCCDPTLLENSGTMGSKVSVGAFMVPKFTISCGTDAKEMLKVLGLTLPFDPILADLSEMAESPPEPLFVLEVHHMCFVEVNEQGTKAAAATAVRLLPGCALRIAPPEDFVADHPFMFLIKEDLSGVVVFAGQVTDPSLSP</sequence>
<dbReference type="STRING" id="1504633.A0A2T7DGB3"/>
<accession>A0A2T7DGB3</accession>
<dbReference type="InterPro" id="IPR000215">
    <property type="entry name" value="Serpin_fam"/>
</dbReference>
<proteinExistence type="inferred from homology"/>
<dbReference type="GO" id="GO:0005615">
    <property type="term" value="C:extracellular space"/>
    <property type="evidence" value="ECO:0007669"/>
    <property type="project" value="InterPro"/>
</dbReference>
<name>A0A2T7DGB3_9POAL</name>
<dbReference type="Proteomes" id="UP000244336">
    <property type="component" value="Chromosome 5"/>
</dbReference>
<dbReference type="Gene3D" id="6.20.40.10">
    <property type="match status" value="1"/>
</dbReference>
<evidence type="ECO:0000313" key="5">
    <source>
        <dbReference type="Proteomes" id="UP000244336"/>
    </source>
</evidence>
<dbReference type="OrthoDB" id="1063785at2759"/>
<evidence type="ECO:0000313" key="4">
    <source>
        <dbReference type="EMBL" id="PUZ54623.1"/>
    </source>
</evidence>
<dbReference type="AlphaFoldDB" id="A0A2T7DGB3"/>
<dbReference type="Gene3D" id="2.10.310.10">
    <property type="entry name" value="Serpins superfamily"/>
    <property type="match status" value="1"/>
</dbReference>
<dbReference type="InterPro" id="IPR042178">
    <property type="entry name" value="Serpin_sf_1"/>
</dbReference>
<dbReference type="EMBL" id="CM009753">
    <property type="protein sequence ID" value="PUZ54623.1"/>
    <property type="molecule type" value="Genomic_DNA"/>
</dbReference>
<dbReference type="SMART" id="SM00093">
    <property type="entry name" value="SERPIN"/>
    <property type="match status" value="1"/>
</dbReference>
<dbReference type="Pfam" id="PF00079">
    <property type="entry name" value="Serpin"/>
    <property type="match status" value="2"/>
</dbReference>